<keyword evidence="1" id="KW-0175">Coiled coil</keyword>
<feature type="transmembrane region" description="Helical" evidence="3">
    <location>
        <begin position="164"/>
        <end position="185"/>
    </location>
</feature>
<feature type="transmembrane region" description="Helical" evidence="3">
    <location>
        <begin position="206"/>
        <end position="225"/>
    </location>
</feature>
<sequence>MCLAGTCQCVGSGACTDPGQTACGICGHCSGGDCVPYGEHSGGGYRNWLCFSDLDCNPGKPYCDVGACLKPLLPLLGVCLHNAPLRRLLQDTPAQPAGSPNTSAAAALDASGGIVYVVATQVDAAVNASGAAPMSNETAQHVPELVEQLNAAFYLGQTGELQDLWNTLFWIALALACCLALHATLRGLLIWRKRRVPQFFEWPRPELWLLWCFLPILAAQGAKFLTSSGGAVAAGVVFGVLIPLALVAASFSLTMRYVSSGARSHQAYYVLVPTAVKARHQQLTRLASRHHGPPPAPGWFGRLWAGLPSRGGRGVAPWQGLDVPSSPTAAGMQRTSLDVDLPPEERGGQQALHAEPALPTRDDSAHGGCQGDPTLQQLAEHVEQETGEAVDGEGGTRPAQPQRRVSRAVAIEHQRRQLEKLAAMRRQEQEQREQQGEQQQQEGSMQGQEEPAQAERQQLALRPSPARPKQERWPRRLQRWLMHGFITPVFGYDPAQRGEWVPPEGYDASFVARWGVMFETARGPEAQYRPGTFELDPVTGRVDRGKLVPVAQTRWARMREATHTLGVSIQLLKLVLFAQLAAVLSSVGSGTSSKSSALWQIIPLLLLTVFYAVYVRLFVPLAGLPDLVGEILNCACDLGTCICGILVACLPVTEYEKLNRLGYAMLAFQVAGFICNMLPTSLNILAGAAHWAWRRLRGPSPAEKFAAVVCAVMAQDKHIVARKFADRWLVKVHKRGLNNRPLHHHEKEQQLLPFKFRLVGVVGTQAAARHAPAPRSARPGRRRRRAAVVAAGKERGAESGGLVGGSRFGRSKSSEMDLVDARQQVDIERLINACHELQDRVEAMEAQLNQQEERARDRAVALRAILRDDKLMNQFLSQYDDGQLELKRDEAEEPWDSYRNSFTLLMSKGYLRAVEALRQRLMASEWELGLRPIALQLGVSQFEEYCAEHNIDIPFESISELYEDPTDLRPIADAHLRMRARSIITQAESSSWAGAEFISKIIPDPIEHGVVDALRKVVAPVTKAFGG</sequence>
<comment type="caution">
    <text evidence="4">The sequence shown here is derived from an EMBL/GenBank/DDBJ whole genome shotgun (WGS) entry which is preliminary data.</text>
</comment>
<evidence type="ECO:0000313" key="5">
    <source>
        <dbReference type="Proteomes" id="UP001205105"/>
    </source>
</evidence>
<dbReference type="EMBL" id="JADXDR010000132">
    <property type="protein sequence ID" value="KAI7838218.1"/>
    <property type="molecule type" value="Genomic_DNA"/>
</dbReference>
<keyword evidence="3" id="KW-0472">Membrane</keyword>
<dbReference type="PANTHER" id="PTHR34677">
    <property type="match status" value="1"/>
</dbReference>
<gene>
    <name evidence="4" type="ORF">COHA_007966</name>
</gene>
<evidence type="ECO:0000256" key="3">
    <source>
        <dbReference type="SAM" id="Phobius"/>
    </source>
</evidence>
<protein>
    <submittedName>
        <fullName evidence="4">Uncharacterized protein</fullName>
    </submittedName>
</protein>
<keyword evidence="3" id="KW-0812">Transmembrane</keyword>
<feature type="transmembrane region" description="Helical" evidence="3">
    <location>
        <begin position="564"/>
        <end position="585"/>
    </location>
</feature>
<feature type="transmembrane region" description="Helical" evidence="3">
    <location>
        <begin position="665"/>
        <end position="688"/>
    </location>
</feature>
<evidence type="ECO:0000313" key="4">
    <source>
        <dbReference type="EMBL" id="KAI7838218.1"/>
    </source>
</evidence>
<reference evidence="4" key="1">
    <citation type="submission" date="2020-11" db="EMBL/GenBank/DDBJ databases">
        <title>Chlorella ohadii genome sequencing and assembly.</title>
        <authorList>
            <person name="Murik O."/>
            <person name="Treves H."/>
            <person name="Kedem I."/>
            <person name="Shotland Y."/>
            <person name="Kaplan A."/>
        </authorList>
    </citation>
    <scope>NUCLEOTIDE SEQUENCE</scope>
    <source>
        <strain evidence="4">1</strain>
    </source>
</reference>
<feature type="coiled-coil region" evidence="1">
    <location>
        <begin position="827"/>
        <end position="854"/>
    </location>
</feature>
<evidence type="ECO:0000256" key="1">
    <source>
        <dbReference type="SAM" id="Coils"/>
    </source>
</evidence>
<name>A0AAD5H218_9CHLO</name>
<feature type="transmembrane region" description="Helical" evidence="3">
    <location>
        <begin position="231"/>
        <end position="253"/>
    </location>
</feature>
<proteinExistence type="predicted"/>
<feature type="compositionally biased region" description="Low complexity" evidence="2">
    <location>
        <begin position="436"/>
        <end position="450"/>
    </location>
</feature>
<dbReference type="AlphaFoldDB" id="A0AAD5H218"/>
<feature type="region of interest" description="Disordered" evidence="2">
    <location>
        <begin position="383"/>
        <end position="407"/>
    </location>
</feature>
<organism evidence="4 5">
    <name type="scientific">Chlorella ohadii</name>
    <dbReference type="NCBI Taxonomy" id="2649997"/>
    <lineage>
        <taxon>Eukaryota</taxon>
        <taxon>Viridiplantae</taxon>
        <taxon>Chlorophyta</taxon>
        <taxon>core chlorophytes</taxon>
        <taxon>Trebouxiophyceae</taxon>
        <taxon>Chlorellales</taxon>
        <taxon>Chlorellaceae</taxon>
        <taxon>Chlorella clade</taxon>
        <taxon>Chlorella</taxon>
    </lineage>
</organism>
<dbReference type="PANTHER" id="PTHR34677:SF3">
    <property type="entry name" value="BACTERIAL IG-LIKE DOMAIN-CONTAINING PROTEIN"/>
    <property type="match status" value="1"/>
</dbReference>
<feature type="compositionally biased region" description="Basic and acidic residues" evidence="2">
    <location>
        <begin position="425"/>
        <end position="435"/>
    </location>
</feature>
<feature type="transmembrane region" description="Helical" evidence="3">
    <location>
        <begin position="597"/>
        <end position="619"/>
    </location>
</feature>
<feature type="transmembrane region" description="Helical" evidence="3">
    <location>
        <begin position="631"/>
        <end position="653"/>
    </location>
</feature>
<keyword evidence="5" id="KW-1185">Reference proteome</keyword>
<keyword evidence="3" id="KW-1133">Transmembrane helix</keyword>
<dbReference type="Proteomes" id="UP001205105">
    <property type="component" value="Unassembled WGS sequence"/>
</dbReference>
<accession>A0AAD5H218</accession>
<evidence type="ECO:0000256" key="2">
    <source>
        <dbReference type="SAM" id="MobiDB-lite"/>
    </source>
</evidence>
<feature type="region of interest" description="Disordered" evidence="2">
    <location>
        <begin position="424"/>
        <end position="473"/>
    </location>
</feature>